<sequence>MQIICKSQTHSQITPILKPFVISYMCPFILPPPLGTSDSVS</sequence>
<proteinExistence type="predicted"/>
<reference evidence="1" key="1">
    <citation type="submission" date="2014-11" db="EMBL/GenBank/DDBJ databases">
        <authorList>
            <person name="Amaro Gonzalez C."/>
        </authorList>
    </citation>
    <scope>NUCLEOTIDE SEQUENCE</scope>
</reference>
<name>A0A0E9QHA1_ANGAN</name>
<dbReference type="AlphaFoldDB" id="A0A0E9QHA1"/>
<protein>
    <submittedName>
        <fullName evidence="1">Uncharacterized protein</fullName>
    </submittedName>
</protein>
<reference evidence="1" key="2">
    <citation type="journal article" date="2015" name="Fish Shellfish Immunol.">
        <title>Early steps in the European eel (Anguilla anguilla)-Vibrio vulnificus interaction in the gills: Role of the RtxA13 toxin.</title>
        <authorList>
            <person name="Callol A."/>
            <person name="Pajuelo D."/>
            <person name="Ebbesson L."/>
            <person name="Teles M."/>
            <person name="MacKenzie S."/>
            <person name="Amaro C."/>
        </authorList>
    </citation>
    <scope>NUCLEOTIDE SEQUENCE</scope>
</reference>
<accession>A0A0E9QHA1</accession>
<evidence type="ECO:0000313" key="1">
    <source>
        <dbReference type="EMBL" id="JAH16231.1"/>
    </source>
</evidence>
<dbReference type="EMBL" id="GBXM01092346">
    <property type="protein sequence ID" value="JAH16231.1"/>
    <property type="molecule type" value="Transcribed_RNA"/>
</dbReference>
<organism evidence="1">
    <name type="scientific">Anguilla anguilla</name>
    <name type="common">European freshwater eel</name>
    <name type="synonym">Muraena anguilla</name>
    <dbReference type="NCBI Taxonomy" id="7936"/>
    <lineage>
        <taxon>Eukaryota</taxon>
        <taxon>Metazoa</taxon>
        <taxon>Chordata</taxon>
        <taxon>Craniata</taxon>
        <taxon>Vertebrata</taxon>
        <taxon>Euteleostomi</taxon>
        <taxon>Actinopterygii</taxon>
        <taxon>Neopterygii</taxon>
        <taxon>Teleostei</taxon>
        <taxon>Anguilliformes</taxon>
        <taxon>Anguillidae</taxon>
        <taxon>Anguilla</taxon>
    </lineage>
</organism>